<dbReference type="InterPro" id="IPR029058">
    <property type="entry name" value="AB_hydrolase_fold"/>
</dbReference>
<dbReference type="SMART" id="SM00823">
    <property type="entry name" value="PKS_PP"/>
    <property type="match status" value="1"/>
</dbReference>
<dbReference type="Pfam" id="PF00501">
    <property type="entry name" value="AMP-binding"/>
    <property type="match status" value="1"/>
</dbReference>
<comment type="caution">
    <text evidence="5">The sequence shown here is derived from an EMBL/GenBank/DDBJ whole genome shotgun (WGS) entry which is preliminary data.</text>
</comment>
<dbReference type="NCBIfam" id="TIGR01733">
    <property type="entry name" value="AA-adenyl-dom"/>
    <property type="match status" value="1"/>
</dbReference>
<dbReference type="InterPro" id="IPR010071">
    <property type="entry name" value="AA_adenyl_dom"/>
</dbReference>
<dbReference type="InterPro" id="IPR025110">
    <property type="entry name" value="AMP-bd_C"/>
</dbReference>
<dbReference type="SUPFAM" id="SSF53474">
    <property type="entry name" value="alpha/beta-Hydrolases"/>
    <property type="match status" value="1"/>
</dbReference>
<name>A0ABV9S3F9_9PSEU</name>
<dbReference type="EMBL" id="JBHSIS010000009">
    <property type="protein sequence ID" value="MFC4855897.1"/>
    <property type="molecule type" value="Genomic_DNA"/>
</dbReference>
<dbReference type="PANTHER" id="PTHR45527">
    <property type="entry name" value="NONRIBOSOMAL PEPTIDE SYNTHETASE"/>
    <property type="match status" value="1"/>
</dbReference>
<dbReference type="PROSITE" id="PS50075">
    <property type="entry name" value="CARRIER"/>
    <property type="match status" value="1"/>
</dbReference>
<proteinExistence type="predicted"/>
<dbReference type="CDD" id="cd17643">
    <property type="entry name" value="A_NRPS_Cytc1-like"/>
    <property type="match status" value="1"/>
</dbReference>
<dbReference type="Pfam" id="PF00975">
    <property type="entry name" value="Thioesterase"/>
    <property type="match status" value="1"/>
</dbReference>
<organism evidence="5 6">
    <name type="scientific">Actinophytocola glycyrrhizae</name>
    <dbReference type="NCBI Taxonomy" id="2044873"/>
    <lineage>
        <taxon>Bacteria</taxon>
        <taxon>Bacillati</taxon>
        <taxon>Actinomycetota</taxon>
        <taxon>Actinomycetes</taxon>
        <taxon>Pseudonocardiales</taxon>
        <taxon>Pseudonocardiaceae</taxon>
    </lineage>
</organism>
<dbReference type="Pfam" id="PF00550">
    <property type="entry name" value="PP-binding"/>
    <property type="match status" value="1"/>
</dbReference>
<evidence type="ECO:0000256" key="3">
    <source>
        <dbReference type="ARBA" id="ARBA00022553"/>
    </source>
</evidence>
<protein>
    <submittedName>
        <fullName evidence="5">Amino acid adenylation domain-containing protein</fullName>
    </submittedName>
</protein>
<comment type="cofactor">
    <cofactor evidence="1">
        <name>pantetheine 4'-phosphate</name>
        <dbReference type="ChEBI" id="CHEBI:47942"/>
    </cofactor>
</comment>
<dbReference type="SUPFAM" id="SSF56801">
    <property type="entry name" value="Acetyl-CoA synthetase-like"/>
    <property type="match status" value="1"/>
</dbReference>
<dbReference type="Gene3D" id="3.40.50.12780">
    <property type="entry name" value="N-terminal domain of ligase-like"/>
    <property type="match status" value="1"/>
</dbReference>
<evidence type="ECO:0000313" key="5">
    <source>
        <dbReference type="EMBL" id="MFC4855897.1"/>
    </source>
</evidence>
<reference evidence="6" key="1">
    <citation type="journal article" date="2019" name="Int. J. Syst. Evol. Microbiol.">
        <title>The Global Catalogue of Microorganisms (GCM) 10K type strain sequencing project: providing services to taxonomists for standard genome sequencing and annotation.</title>
        <authorList>
            <consortium name="The Broad Institute Genomics Platform"/>
            <consortium name="The Broad Institute Genome Sequencing Center for Infectious Disease"/>
            <person name="Wu L."/>
            <person name="Ma J."/>
        </authorList>
    </citation>
    <scope>NUCLEOTIDE SEQUENCE [LARGE SCALE GENOMIC DNA]</scope>
    <source>
        <strain evidence="6">ZS-22-S1</strain>
    </source>
</reference>
<dbReference type="InterPro" id="IPR042099">
    <property type="entry name" value="ANL_N_sf"/>
</dbReference>
<dbReference type="InterPro" id="IPR020845">
    <property type="entry name" value="AMP-binding_CS"/>
</dbReference>
<dbReference type="InterPro" id="IPR036736">
    <property type="entry name" value="ACP-like_sf"/>
</dbReference>
<keyword evidence="6" id="KW-1185">Reference proteome</keyword>
<dbReference type="Pfam" id="PF13193">
    <property type="entry name" value="AMP-binding_C"/>
    <property type="match status" value="1"/>
</dbReference>
<dbReference type="InterPro" id="IPR009081">
    <property type="entry name" value="PP-bd_ACP"/>
</dbReference>
<keyword evidence="2" id="KW-0596">Phosphopantetheine</keyword>
<dbReference type="SUPFAM" id="SSF47336">
    <property type="entry name" value="ACP-like"/>
    <property type="match status" value="1"/>
</dbReference>
<dbReference type="PROSITE" id="PS00012">
    <property type="entry name" value="PHOSPHOPANTETHEINE"/>
    <property type="match status" value="1"/>
</dbReference>
<evidence type="ECO:0000256" key="1">
    <source>
        <dbReference type="ARBA" id="ARBA00001957"/>
    </source>
</evidence>
<dbReference type="PROSITE" id="PS00455">
    <property type="entry name" value="AMP_BINDING"/>
    <property type="match status" value="1"/>
</dbReference>
<dbReference type="InterPro" id="IPR020802">
    <property type="entry name" value="TesA-like"/>
</dbReference>
<dbReference type="InterPro" id="IPR000873">
    <property type="entry name" value="AMP-dep_synth/lig_dom"/>
</dbReference>
<evidence type="ECO:0000313" key="6">
    <source>
        <dbReference type="Proteomes" id="UP001595859"/>
    </source>
</evidence>
<dbReference type="Gene3D" id="1.10.1200.10">
    <property type="entry name" value="ACP-like"/>
    <property type="match status" value="1"/>
</dbReference>
<dbReference type="Proteomes" id="UP001595859">
    <property type="component" value="Unassembled WGS sequence"/>
</dbReference>
<dbReference type="RefSeq" id="WP_378057865.1">
    <property type="nucleotide sequence ID" value="NZ_JBHSIS010000009.1"/>
</dbReference>
<keyword evidence="3" id="KW-0597">Phosphoprotein</keyword>
<dbReference type="InterPro" id="IPR001031">
    <property type="entry name" value="Thioesterase"/>
</dbReference>
<dbReference type="PANTHER" id="PTHR45527:SF1">
    <property type="entry name" value="FATTY ACID SYNTHASE"/>
    <property type="match status" value="1"/>
</dbReference>
<gene>
    <name evidence="5" type="ORF">ACFPCV_20490</name>
</gene>
<feature type="domain" description="Carrier" evidence="4">
    <location>
        <begin position="529"/>
        <end position="604"/>
    </location>
</feature>
<sequence length="886" mass="93437">MGIDRAEALRQRLARQRGVPLPTAAVPANLADAFARSVERHGDRTAVRCAGVALSYRDLDNRVAELAGTLRDRGAGADTLVGVLLDRSIDMVVAALAVIRVGAAYVPIDPATPPARVELIRTDAAPALVITSRPLSGRLGAGVATLLVDEPHPAAVPLRDCPADRDSRAYVIFTSGTTGRPKGVQVSHGNVLWLFRDSAAVYGFSRDDVWTLFHSFAFDFSVWEMWGALLYGGCVVVVPSETAKDPAAFRALLRDEGVTVLNQTPTAFTQLMGEDTRHADRLPLRHVIFGGEALRFPDLAPWFAKYGDTAPRLVNMYGITETTVVSTYRPVTRADLSRSDSAIGVPMSELDFLLVDEDLNPVPDGEIGEIVVTGPGVAIGYLNRPELTAQRFVTIRGARGYRSGDLAARTPAGELIYHGRRDDQVKIRGYRIELGEVESAVAAVPGLARAAVVVRDLPGRGPGLVAYAVPEPGAPTAEAIRERLAEVLPGYMLPARIEFLDTMPVTGNGKLDRAALPTPAAEAGSGPAAVTDPVTAGVRDIVAGLLGVPTVATGTDFFALGGHSLLATRLLAGVRERFGVDVSLRDFLLKPTVRALAAAVRSATAATTASSALLPLHHTDEPGPVVVSIPGALGFGLSFAQLSATMPDRAWYSIDLGDLAAARGTGLTLPALVADLAALVVAAAAGRPVHLVGHSLGGTLGFALVPVLRALGQDVASLVLCDAADPLLLTEELRASRGHRMWEYLTHVAMVFPAATTRWPGALPTDGSVPDDDVVGLAETLLDGEVADLFTRGLVAAFHGYQRLADLRWAAPEPVSCPALLVQASTASLGSRQIAGWAALLPDSLTTTRIDAGHIGMIQAPHATALAEMITEFHAEVERPSHRKAS</sequence>
<dbReference type="InterPro" id="IPR006162">
    <property type="entry name" value="Ppantetheine_attach_site"/>
</dbReference>
<dbReference type="InterPro" id="IPR045851">
    <property type="entry name" value="AMP-bd_C_sf"/>
</dbReference>
<dbReference type="InterPro" id="IPR020806">
    <property type="entry name" value="PKS_PP-bd"/>
</dbReference>
<evidence type="ECO:0000256" key="2">
    <source>
        <dbReference type="ARBA" id="ARBA00022450"/>
    </source>
</evidence>
<dbReference type="SMART" id="SM00824">
    <property type="entry name" value="PKS_TE"/>
    <property type="match status" value="1"/>
</dbReference>
<evidence type="ECO:0000259" key="4">
    <source>
        <dbReference type="PROSITE" id="PS50075"/>
    </source>
</evidence>
<dbReference type="Gene3D" id="3.30.300.30">
    <property type="match status" value="1"/>
</dbReference>
<dbReference type="Gene3D" id="3.40.50.1820">
    <property type="entry name" value="alpha/beta hydrolase"/>
    <property type="match status" value="1"/>
</dbReference>
<accession>A0ABV9S3F9</accession>